<dbReference type="EMBL" id="JAHLUH010000001">
    <property type="protein sequence ID" value="KAG7730212.1"/>
    <property type="molecule type" value="Genomic_DNA"/>
</dbReference>
<dbReference type="GO" id="GO:0005506">
    <property type="term" value="F:iron ion binding"/>
    <property type="evidence" value="ECO:0007669"/>
    <property type="project" value="InterPro"/>
</dbReference>
<feature type="binding site" description="axial binding residue" evidence="5">
    <location>
        <position position="449"/>
    </location>
    <ligand>
        <name>heme</name>
        <dbReference type="ChEBI" id="CHEBI:30413"/>
    </ligand>
    <ligandPart>
        <name>Fe</name>
        <dbReference type="ChEBI" id="CHEBI:18248"/>
    </ligandPart>
</feature>
<dbReference type="InterPro" id="IPR036396">
    <property type="entry name" value="Cyt_P450_sf"/>
</dbReference>
<protein>
    <recommendedName>
        <fullName evidence="9">Phenylacetate 2-hydroxylase</fullName>
    </recommendedName>
</protein>
<name>A0AAN6D8V4_9ASCO</name>
<evidence type="ECO:0000256" key="2">
    <source>
        <dbReference type="ARBA" id="ARBA00022723"/>
    </source>
</evidence>
<keyword evidence="6" id="KW-0472">Membrane</keyword>
<dbReference type="AlphaFoldDB" id="A0AAN6D8V4"/>
<keyword evidence="5" id="KW-0349">Heme</keyword>
<dbReference type="PANTHER" id="PTHR46300">
    <property type="entry name" value="P450, PUTATIVE (EUROFUNG)-RELATED-RELATED"/>
    <property type="match status" value="1"/>
</dbReference>
<dbReference type="GO" id="GO:0016705">
    <property type="term" value="F:oxidoreductase activity, acting on paired donors, with incorporation or reduction of molecular oxygen"/>
    <property type="evidence" value="ECO:0007669"/>
    <property type="project" value="InterPro"/>
</dbReference>
<proteinExistence type="inferred from homology"/>
<comment type="cofactor">
    <cofactor evidence="5">
        <name>heme</name>
        <dbReference type="ChEBI" id="CHEBI:30413"/>
    </cofactor>
</comment>
<evidence type="ECO:0008006" key="9">
    <source>
        <dbReference type="Google" id="ProtNLM"/>
    </source>
</evidence>
<accession>A0AAN6D8V4</accession>
<reference evidence="7" key="1">
    <citation type="journal article" date="2021" name="G3 (Bethesda)">
        <title>Genomic diversity, chromosomal rearrangements, and interspecies hybridization in the ogataea polymorpha species complex.</title>
        <authorList>
            <person name="Hanson S.J."/>
            <person name="Cinneide E.O."/>
            <person name="Salzberg L.I."/>
            <person name="Wolfe K.H."/>
            <person name="McGowan J."/>
            <person name="Fitzpatrick D.A."/>
            <person name="Matlin K."/>
        </authorList>
    </citation>
    <scope>NUCLEOTIDE SEQUENCE</scope>
    <source>
        <strain evidence="7">83-405-1</strain>
    </source>
</reference>
<keyword evidence="4 5" id="KW-0408">Iron</keyword>
<evidence type="ECO:0000256" key="6">
    <source>
        <dbReference type="SAM" id="Phobius"/>
    </source>
</evidence>
<gene>
    <name evidence="7" type="ORF">KL933_000007</name>
</gene>
<dbReference type="PANTHER" id="PTHR46300:SF9">
    <property type="entry name" value="P450, PUTATIVE-RELATED"/>
    <property type="match status" value="1"/>
</dbReference>
<dbReference type="PRINTS" id="PR00463">
    <property type="entry name" value="EP450I"/>
</dbReference>
<dbReference type="InterPro" id="IPR002401">
    <property type="entry name" value="Cyt_P450_E_grp-I"/>
</dbReference>
<keyword evidence="3" id="KW-0560">Oxidoreductase</keyword>
<comment type="caution">
    <text evidence="7">The sequence shown here is derived from an EMBL/GenBank/DDBJ whole genome shotgun (WGS) entry which is preliminary data.</text>
</comment>
<dbReference type="Proteomes" id="UP000738402">
    <property type="component" value="Unassembled WGS sequence"/>
</dbReference>
<organism evidence="7 8">
    <name type="scientific">Ogataea haglerorum</name>
    <dbReference type="NCBI Taxonomy" id="1937702"/>
    <lineage>
        <taxon>Eukaryota</taxon>
        <taxon>Fungi</taxon>
        <taxon>Dikarya</taxon>
        <taxon>Ascomycota</taxon>
        <taxon>Saccharomycotina</taxon>
        <taxon>Pichiomycetes</taxon>
        <taxon>Pichiales</taxon>
        <taxon>Pichiaceae</taxon>
        <taxon>Ogataea</taxon>
    </lineage>
</organism>
<sequence>MSHLAGLCDNALLLSSVIALGALLLWFYVYTVKPTTRFIQGLPYLPNPSLLLGNLKQLGNDHPTNLQELSLKYGMPVFQCLFGNQRIIFINSYSAAMDWFVKNQTCLIDRPLFYTFHRLVSTSQGLTIGTSPWNDTCKKRRLNVQRYMTTPAIQERASLYDVESYSLLRDLYQDTSNGRSAYPYTYTQRLALNFTTMLCYATRFDNIRTKLLKEILVIVKTISSFRSTNKNLQDYVPIIRLLPENPRSKLAVECSRIRDEWLQKLTQQALNHRDDRVSIVGDFAKSDGEGRLNLDDIKCICVGLVSGGFETLGSTGALIFAQLATEKGRKWQERIYADCIEHYGSVEVAWQHVVLEQKSEFAVSFIRELLRMYAVIPLIPARKTAKSFEWNGALIPEGTTVILNAQAANHDRDHFGETVDDFVPERFLYESDVNHSPYHFTFGAGSRACTAVNLSIRILYVILTRSCMLFEIEKDASRSPVNDYIGYAADRSAQTYWPKDFGIYLRPRDLGTMERCFQKSKEACAELLSYSYENDEVAEKYDNDL</sequence>
<keyword evidence="2 5" id="KW-0479">Metal-binding</keyword>
<dbReference type="InterPro" id="IPR050364">
    <property type="entry name" value="Cytochrome_P450_fung"/>
</dbReference>
<dbReference type="Pfam" id="PF00067">
    <property type="entry name" value="p450"/>
    <property type="match status" value="1"/>
</dbReference>
<dbReference type="InterPro" id="IPR001128">
    <property type="entry name" value="Cyt_P450"/>
</dbReference>
<comment type="similarity">
    <text evidence="1">Belongs to the cytochrome P450 family.</text>
</comment>
<evidence type="ECO:0000313" key="7">
    <source>
        <dbReference type="EMBL" id="KAG7730212.1"/>
    </source>
</evidence>
<dbReference type="SUPFAM" id="SSF48264">
    <property type="entry name" value="Cytochrome P450"/>
    <property type="match status" value="1"/>
</dbReference>
<dbReference type="GO" id="GO:0004497">
    <property type="term" value="F:monooxygenase activity"/>
    <property type="evidence" value="ECO:0007669"/>
    <property type="project" value="InterPro"/>
</dbReference>
<evidence type="ECO:0000256" key="1">
    <source>
        <dbReference type="ARBA" id="ARBA00010617"/>
    </source>
</evidence>
<feature type="transmembrane region" description="Helical" evidence="6">
    <location>
        <begin position="12"/>
        <end position="30"/>
    </location>
</feature>
<keyword evidence="6" id="KW-0812">Transmembrane</keyword>
<keyword evidence="6" id="KW-1133">Transmembrane helix</keyword>
<evidence type="ECO:0000256" key="5">
    <source>
        <dbReference type="PIRSR" id="PIRSR602401-1"/>
    </source>
</evidence>
<evidence type="ECO:0000256" key="3">
    <source>
        <dbReference type="ARBA" id="ARBA00023002"/>
    </source>
</evidence>
<dbReference type="GO" id="GO:0020037">
    <property type="term" value="F:heme binding"/>
    <property type="evidence" value="ECO:0007669"/>
    <property type="project" value="InterPro"/>
</dbReference>
<dbReference type="Gene3D" id="1.10.630.10">
    <property type="entry name" value="Cytochrome P450"/>
    <property type="match status" value="1"/>
</dbReference>
<evidence type="ECO:0000256" key="4">
    <source>
        <dbReference type="ARBA" id="ARBA00023004"/>
    </source>
</evidence>
<evidence type="ECO:0000313" key="8">
    <source>
        <dbReference type="Proteomes" id="UP000738402"/>
    </source>
</evidence>